<organism evidence="2 3">
    <name type="scientific">Colletotrichum godetiae</name>
    <dbReference type="NCBI Taxonomy" id="1209918"/>
    <lineage>
        <taxon>Eukaryota</taxon>
        <taxon>Fungi</taxon>
        <taxon>Dikarya</taxon>
        <taxon>Ascomycota</taxon>
        <taxon>Pezizomycotina</taxon>
        <taxon>Sordariomycetes</taxon>
        <taxon>Hypocreomycetidae</taxon>
        <taxon>Glomerellales</taxon>
        <taxon>Glomerellaceae</taxon>
        <taxon>Colletotrichum</taxon>
        <taxon>Colletotrichum acutatum species complex</taxon>
    </lineage>
</organism>
<proteinExistence type="predicted"/>
<dbReference type="GeneID" id="85458937"/>
<dbReference type="EMBL" id="JAHMHR010000012">
    <property type="protein sequence ID" value="KAK1688333.1"/>
    <property type="molecule type" value="Genomic_DNA"/>
</dbReference>
<dbReference type="AlphaFoldDB" id="A0AAJ0F0A6"/>
<reference evidence="2" key="1">
    <citation type="submission" date="2021-06" db="EMBL/GenBank/DDBJ databases">
        <title>Comparative genomics, transcriptomics and evolutionary studies reveal genomic signatures of adaptation to plant cell wall in hemibiotrophic fungi.</title>
        <authorList>
            <consortium name="DOE Joint Genome Institute"/>
            <person name="Baroncelli R."/>
            <person name="Diaz J.F."/>
            <person name="Benocci T."/>
            <person name="Peng M."/>
            <person name="Battaglia E."/>
            <person name="Haridas S."/>
            <person name="Andreopoulos W."/>
            <person name="Labutti K."/>
            <person name="Pangilinan J."/>
            <person name="Floch G.L."/>
            <person name="Makela M.R."/>
            <person name="Henrissat B."/>
            <person name="Grigoriev I.V."/>
            <person name="Crouch J.A."/>
            <person name="De Vries R.P."/>
            <person name="Sukno S.A."/>
            <person name="Thon M.R."/>
        </authorList>
    </citation>
    <scope>NUCLEOTIDE SEQUENCE</scope>
    <source>
        <strain evidence="2">CBS 193.32</strain>
    </source>
</reference>
<dbReference type="RefSeq" id="XP_060432028.1">
    <property type="nucleotide sequence ID" value="XM_060574411.1"/>
</dbReference>
<sequence length="126" mass="14314">MSGRGRATRYITMFSSPFRTTNLFLIFSYTRAIATLWTPYLTGRARRRERCWTSKMLTLDLTNKRINRAPPPFSVLSTVSISGPPLSAISRRNPAALIRVAKHRLGKGHDEMNRGSKGMCRIPFAR</sequence>
<keyword evidence="1" id="KW-0472">Membrane</keyword>
<evidence type="ECO:0000313" key="2">
    <source>
        <dbReference type="EMBL" id="KAK1688333.1"/>
    </source>
</evidence>
<protein>
    <submittedName>
        <fullName evidence="2">Uncharacterized protein</fullName>
    </submittedName>
</protein>
<accession>A0AAJ0F0A6</accession>
<evidence type="ECO:0000313" key="3">
    <source>
        <dbReference type="Proteomes" id="UP001224890"/>
    </source>
</evidence>
<keyword evidence="1" id="KW-0812">Transmembrane</keyword>
<comment type="caution">
    <text evidence="2">The sequence shown here is derived from an EMBL/GenBank/DDBJ whole genome shotgun (WGS) entry which is preliminary data.</text>
</comment>
<dbReference type="Proteomes" id="UP001224890">
    <property type="component" value="Unassembled WGS sequence"/>
</dbReference>
<gene>
    <name evidence="2" type="ORF">BDP55DRAFT_65742</name>
</gene>
<keyword evidence="1" id="KW-1133">Transmembrane helix</keyword>
<name>A0AAJ0F0A6_9PEZI</name>
<feature type="transmembrane region" description="Helical" evidence="1">
    <location>
        <begin position="23"/>
        <end position="42"/>
    </location>
</feature>
<keyword evidence="3" id="KW-1185">Reference proteome</keyword>
<evidence type="ECO:0000256" key="1">
    <source>
        <dbReference type="SAM" id="Phobius"/>
    </source>
</evidence>